<evidence type="ECO:0000313" key="2">
    <source>
        <dbReference type="EMBL" id="TQL97720.1"/>
    </source>
</evidence>
<dbReference type="Proteomes" id="UP000316096">
    <property type="component" value="Unassembled WGS sequence"/>
</dbReference>
<accession>A0A543CL20</accession>
<sequence>MLPLGRPFTATASVPYDADNLRRMALVRNCATPLLEFGVRRTAWWHQTGPMRPEEIHGIAAALGSAVLGTSRLAGGFSHETCLLTLTDGQVVVRLGGAAPAVEAAVMAAASRHVPVPQTLLVMASGDGARPAMVLEYVAGTPLSRVLSGLEFSEGSLADLGAEVGRVVAGIGAVTFERRGFFADENLSVNKERPWSGSVADSAIRSVARCAAESVVGSVADSVIGRISTSDCSTRHHHRDI</sequence>
<evidence type="ECO:0000259" key="1">
    <source>
        <dbReference type="Pfam" id="PF01636"/>
    </source>
</evidence>
<dbReference type="AlphaFoldDB" id="A0A543CL20"/>
<protein>
    <submittedName>
        <fullName evidence="2">Phosphotransferase family enzyme</fullName>
    </submittedName>
</protein>
<dbReference type="InterPro" id="IPR002575">
    <property type="entry name" value="Aminoglycoside_PTrfase"/>
</dbReference>
<keyword evidence="2" id="KW-0808">Transferase</keyword>
<organism evidence="2 3">
    <name type="scientific">Actinoallomurus bryophytorum</name>
    <dbReference type="NCBI Taxonomy" id="1490222"/>
    <lineage>
        <taxon>Bacteria</taxon>
        <taxon>Bacillati</taxon>
        <taxon>Actinomycetota</taxon>
        <taxon>Actinomycetes</taxon>
        <taxon>Streptosporangiales</taxon>
        <taxon>Thermomonosporaceae</taxon>
        <taxon>Actinoallomurus</taxon>
    </lineage>
</organism>
<comment type="caution">
    <text evidence="2">The sequence shown here is derived from an EMBL/GenBank/DDBJ whole genome shotgun (WGS) entry which is preliminary data.</text>
</comment>
<proteinExistence type="predicted"/>
<keyword evidence="3" id="KW-1185">Reference proteome</keyword>
<reference evidence="2 3" key="1">
    <citation type="submission" date="2019-06" db="EMBL/GenBank/DDBJ databases">
        <title>Sequencing the genomes of 1000 actinobacteria strains.</title>
        <authorList>
            <person name="Klenk H.-P."/>
        </authorList>
    </citation>
    <scope>NUCLEOTIDE SEQUENCE [LARGE SCALE GENOMIC DNA]</scope>
    <source>
        <strain evidence="2 3">DSM 102200</strain>
    </source>
</reference>
<dbReference type="SUPFAM" id="SSF56112">
    <property type="entry name" value="Protein kinase-like (PK-like)"/>
    <property type="match status" value="1"/>
</dbReference>
<dbReference type="EMBL" id="VFOZ01000001">
    <property type="protein sequence ID" value="TQL97720.1"/>
    <property type="molecule type" value="Genomic_DNA"/>
</dbReference>
<dbReference type="Pfam" id="PF01636">
    <property type="entry name" value="APH"/>
    <property type="match status" value="1"/>
</dbReference>
<dbReference type="InterPro" id="IPR011009">
    <property type="entry name" value="Kinase-like_dom_sf"/>
</dbReference>
<evidence type="ECO:0000313" key="3">
    <source>
        <dbReference type="Proteomes" id="UP000316096"/>
    </source>
</evidence>
<feature type="domain" description="Aminoglycoside phosphotransferase" evidence="1">
    <location>
        <begin position="71"/>
        <end position="185"/>
    </location>
</feature>
<name>A0A543CL20_9ACTN</name>
<gene>
    <name evidence="2" type="ORF">FB559_3322</name>
</gene>
<dbReference type="GO" id="GO:0016740">
    <property type="term" value="F:transferase activity"/>
    <property type="evidence" value="ECO:0007669"/>
    <property type="project" value="UniProtKB-KW"/>
</dbReference>